<name>A0ABV2NHR2_9HYPH</name>
<dbReference type="InterPro" id="IPR006680">
    <property type="entry name" value="Amidohydro-rel"/>
</dbReference>
<gene>
    <name evidence="3" type="ORF">ABIC20_003326</name>
</gene>
<dbReference type="GO" id="GO:0016787">
    <property type="term" value="F:hydrolase activity"/>
    <property type="evidence" value="ECO:0007669"/>
    <property type="project" value="UniProtKB-KW"/>
</dbReference>
<dbReference type="PROSITE" id="PS51318">
    <property type="entry name" value="TAT"/>
    <property type="match status" value="1"/>
</dbReference>
<accession>A0ABV2NHR2</accession>
<keyword evidence="1" id="KW-0732">Signal</keyword>
<keyword evidence="4" id="KW-1185">Reference proteome</keyword>
<dbReference type="Gene3D" id="3.20.20.140">
    <property type="entry name" value="Metal-dependent hydrolases"/>
    <property type="match status" value="1"/>
</dbReference>
<keyword evidence="3" id="KW-0378">Hydrolase</keyword>
<organism evidence="3 4">
    <name type="scientific">Methylobacterium radiotolerans</name>
    <dbReference type="NCBI Taxonomy" id="31998"/>
    <lineage>
        <taxon>Bacteria</taxon>
        <taxon>Pseudomonadati</taxon>
        <taxon>Pseudomonadota</taxon>
        <taxon>Alphaproteobacteria</taxon>
        <taxon>Hyphomicrobiales</taxon>
        <taxon>Methylobacteriaceae</taxon>
        <taxon>Methylobacterium</taxon>
    </lineage>
</organism>
<dbReference type="Pfam" id="PF04909">
    <property type="entry name" value="Amidohydro_2"/>
    <property type="match status" value="1"/>
</dbReference>
<dbReference type="Proteomes" id="UP001549119">
    <property type="component" value="Unassembled WGS sequence"/>
</dbReference>
<feature type="domain" description="Amidohydrolase-related" evidence="2">
    <location>
        <begin position="54"/>
        <end position="314"/>
    </location>
</feature>
<proteinExistence type="predicted"/>
<evidence type="ECO:0000313" key="3">
    <source>
        <dbReference type="EMBL" id="MET3866017.1"/>
    </source>
</evidence>
<comment type="caution">
    <text evidence="3">The sequence shown here is derived from an EMBL/GenBank/DDBJ whole genome shotgun (WGS) entry which is preliminary data.</text>
</comment>
<sequence length="315" mass="34116">MPTLSRRGFVAAAMAGMAGMAGMATSDWARATDGSVPNSAGTERPRHRAPARACDCHFHIIDARFPPPDTPKPPGMTFDAYRLLQARLGTTRAVPVQPKNHGTDPTCLLDALARFGGNGRGIAVLRPDVTDVELKRLDAGYVRGLRFSVWNPNDTVAPIATIEPLAKRIADLGWHVQLHMSGNQIRENEALLNRLPCPIVFDHMGRLDPARGPDDPAFATIAGLVEKGRAWVKLAGAYLNTEAGPPGYPDATRTAQAFVRLAPERLVWGSDWPHVTEKHKPDDAVLFDLLSDWAGSAAARDRILVDNPATLYGFA</sequence>
<dbReference type="InterPro" id="IPR052358">
    <property type="entry name" value="Aro_Compnd_Degr_Hydrolases"/>
</dbReference>
<dbReference type="InterPro" id="IPR006311">
    <property type="entry name" value="TAT_signal"/>
</dbReference>
<dbReference type="SUPFAM" id="SSF51556">
    <property type="entry name" value="Metallo-dependent hydrolases"/>
    <property type="match status" value="1"/>
</dbReference>
<dbReference type="InterPro" id="IPR032466">
    <property type="entry name" value="Metal_Hydrolase"/>
</dbReference>
<protein>
    <submittedName>
        <fullName evidence="3">TIM-barrel fold metal-dependent hydrolase</fullName>
    </submittedName>
</protein>
<evidence type="ECO:0000259" key="2">
    <source>
        <dbReference type="Pfam" id="PF04909"/>
    </source>
</evidence>
<dbReference type="PANTHER" id="PTHR35563">
    <property type="entry name" value="BARREL METAL-DEPENDENT HYDROLASE, PUTATIVE (AFU_ORTHOLOGUE AFUA_1G16240)-RELATED"/>
    <property type="match status" value="1"/>
</dbReference>
<reference evidence="3 4" key="1">
    <citation type="submission" date="2024-06" db="EMBL/GenBank/DDBJ databases">
        <title>Genomics of switchgrass bacterial isolates.</title>
        <authorList>
            <person name="Shade A."/>
        </authorList>
    </citation>
    <scope>NUCLEOTIDE SEQUENCE [LARGE SCALE GENOMIC DNA]</scope>
    <source>
        <strain evidence="3 4">PvP084</strain>
    </source>
</reference>
<dbReference type="EMBL" id="JBEPNW010000002">
    <property type="protein sequence ID" value="MET3866017.1"/>
    <property type="molecule type" value="Genomic_DNA"/>
</dbReference>
<evidence type="ECO:0000256" key="1">
    <source>
        <dbReference type="SAM" id="SignalP"/>
    </source>
</evidence>
<evidence type="ECO:0000313" key="4">
    <source>
        <dbReference type="Proteomes" id="UP001549119"/>
    </source>
</evidence>
<dbReference type="PANTHER" id="PTHR35563:SF2">
    <property type="entry name" value="BARREL METAL-DEPENDENT HYDROLASE, PUTATIVE (AFU_ORTHOLOGUE AFUA_1G16240)-RELATED"/>
    <property type="match status" value="1"/>
</dbReference>
<dbReference type="RefSeq" id="WP_209650837.1">
    <property type="nucleotide sequence ID" value="NZ_JBEPNV010000001.1"/>
</dbReference>
<feature type="signal peptide" evidence="1">
    <location>
        <begin position="1"/>
        <end position="23"/>
    </location>
</feature>
<feature type="chain" id="PRO_5047143752" evidence="1">
    <location>
        <begin position="24"/>
        <end position="315"/>
    </location>
</feature>